<gene>
    <name evidence="3" type="ORF">DAPK24_046140</name>
</gene>
<dbReference type="EMBL" id="BTGB01000009">
    <property type="protein sequence ID" value="GMM48016.1"/>
    <property type="molecule type" value="Genomic_DNA"/>
</dbReference>
<evidence type="ECO:0000256" key="1">
    <source>
        <dbReference type="SAM" id="MobiDB-lite"/>
    </source>
</evidence>
<comment type="caution">
    <text evidence="3">The sequence shown here is derived from an EMBL/GenBank/DDBJ whole genome shotgun (WGS) entry which is preliminary data.</text>
</comment>
<dbReference type="PANTHER" id="PTHR41807">
    <property type="entry name" value="GLUTATHIONE TRANSFERASE 3"/>
    <property type="match status" value="1"/>
</dbReference>
<keyword evidence="2" id="KW-0812">Transmembrane</keyword>
<sequence>MSTLSKKTKGQLVEIAEDLNIDITDCKVKKEIYEVVHAYFVNNADKFDENSKYYEIASLAKLGSPKKTVYIDIEETENKNNDDDDDETEEAEDDDSDEKVENEEDDDDDDDDTYEYDDDDDDFDYENYTNIVKAFKTNNLSEYFELKNYEIRDYLGDPYTLNELAYYIETTYLFYSLISLTPLDSYLPSKALEYLPTTISKIPVLSSEIFSTASVSTFLLWGLISKALPLVFSYYVNFTYDFDRDAFTESLAKLFLAILVFKTDIDLANLKDEIKYVFSIGDIKFVTFKHFFLIAVFNLRNVFGNWILLDALFTSILSLYANLAFV</sequence>
<feature type="compositionally biased region" description="Acidic residues" evidence="1">
    <location>
        <begin position="82"/>
        <end position="123"/>
    </location>
</feature>
<keyword evidence="2" id="KW-0472">Membrane</keyword>
<keyword evidence="4" id="KW-1185">Reference proteome</keyword>
<evidence type="ECO:0000313" key="3">
    <source>
        <dbReference type="EMBL" id="GMM48016.1"/>
    </source>
</evidence>
<dbReference type="GO" id="GO:0016020">
    <property type="term" value="C:membrane"/>
    <property type="evidence" value="ECO:0007669"/>
    <property type="project" value="TreeGrafter"/>
</dbReference>
<accession>A0AAV5R904</accession>
<keyword evidence="2" id="KW-1133">Transmembrane helix</keyword>
<reference evidence="3 4" key="1">
    <citation type="journal article" date="2023" name="Elife">
        <title>Identification of key yeast species and microbe-microbe interactions impacting larval growth of Drosophila in the wild.</title>
        <authorList>
            <person name="Mure A."/>
            <person name="Sugiura Y."/>
            <person name="Maeda R."/>
            <person name="Honda K."/>
            <person name="Sakurai N."/>
            <person name="Takahashi Y."/>
            <person name="Watada M."/>
            <person name="Katoh T."/>
            <person name="Gotoh A."/>
            <person name="Gotoh Y."/>
            <person name="Taniguchi I."/>
            <person name="Nakamura K."/>
            <person name="Hayashi T."/>
            <person name="Katayama T."/>
            <person name="Uemura T."/>
            <person name="Hattori Y."/>
        </authorList>
    </citation>
    <scope>NUCLEOTIDE SEQUENCE [LARGE SCALE GENOMIC DNA]</scope>
    <source>
        <strain evidence="3 4">PK-24</strain>
    </source>
</reference>
<evidence type="ECO:0000256" key="2">
    <source>
        <dbReference type="SAM" id="Phobius"/>
    </source>
</evidence>
<feature type="region of interest" description="Disordered" evidence="1">
    <location>
        <begin position="75"/>
        <end position="123"/>
    </location>
</feature>
<dbReference type="PANTHER" id="PTHR41807:SF1">
    <property type="entry name" value="GLUTATHIONE TRANSFERASE 3"/>
    <property type="match status" value="1"/>
</dbReference>
<proteinExistence type="predicted"/>
<feature type="transmembrane region" description="Helical" evidence="2">
    <location>
        <begin position="303"/>
        <end position="325"/>
    </location>
</feature>
<evidence type="ECO:0000313" key="4">
    <source>
        <dbReference type="Proteomes" id="UP001378960"/>
    </source>
</evidence>
<dbReference type="Proteomes" id="UP001378960">
    <property type="component" value="Unassembled WGS sequence"/>
</dbReference>
<organism evidence="3 4">
    <name type="scientific">Pichia kluyveri</name>
    <name type="common">Yeast</name>
    <dbReference type="NCBI Taxonomy" id="36015"/>
    <lineage>
        <taxon>Eukaryota</taxon>
        <taxon>Fungi</taxon>
        <taxon>Dikarya</taxon>
        <taxon>Ascomycota</taxon>
        <taxon>Saccharomycotina</taxon>
        <taxon>Pichiomycetes</taxon>
        <taxon>Pichiales</taxon>
        <taxon>Pichiaceae</taxon>
        <taxon>Pichia</taxon>
    </lineage>
</organism>
<name>A0AAV5R904_PICKL</name>
<dbReference type="InterPro" id="IPR038872">
    <property type="entry name" value="Put_GTT3"/>
</dbReference>
<protein>
    <submittedName>
        <fullName evidence="3">Uncharacterized protein</fullName>
    </submittedName>
</protein>
<dbReference type="AlphaFoldDB" id="A0AAV5R904"/>